<evidence type="ECO:0000313" key="2">
    <source>
        <dbReference type="EMBL" id="MQL51794.1"/>
    </source>
</evidence>
<protein>
    <submittedName>
        <fullName evidence="2">Uncharacterized protein</fullName>
    </submittedName>
</protein>
<proteinExistence type="predicted"/>
<feature type="region of interest" description="Disordered" evidence="1">
    <location>
        <begin position="1"/>
        <end position="21"/>
    </location>
</feature>
<name>A0A6N7IP77_9FIRM</name>
<dbReference type="Proteomes" id="UP000441717">
    <property type="component" value="Unassembled WGS sequence"/>
</dbReference>
<dbReference type="RefSeq" id="WP_152945731.1">
    <property type="nucleotide sequence ID" value="NZ_WHYR01000012.1"/>
</dbReference>
<sequence length="257" mass="28317">MTSNLQFGDWLSDDETQEFDPYGLVPSAEEAALEALEPENEPDRLDALMVRAAGGDAARDGGELGFLLAEALDREPCDGRREKVTLKVRVPMSAPASFPEDDPYCRPFTLDEARATLASGGDTKKAKVLMTYLPDPGLFDEDYRPLGRSQAIVAEIKGRIVHLFLQHRPGDGKRRAGWRIISIMVEHEAAVAQRVPFDFGKYGIRVGAKVNKPVTGVVEAVYPNFAYIRTRWDERVIVYPGDLAAAPEKSTKGVAKL</sequence>
<accession>A0A6N7IP77</accession>
<comment type="caution">
    <text evidence="2">The sequence shown here is derived from an EMBL/GenBank/DDBJ whole genome shotgun (WGS) entry which is preliminary data.</text>
</comment>
<evidence type="ECO:0000313" key="3">
    <source>
        <dbReference type="Proteomes" id="UP000441717"/>
    </source>
</evidence>
<evidence type="ECO:0000256" key="1">
    <source>
        <dbReference type="SAM" id="MobiDB-lite"/>
    </source>
</evidence>
<dbReference type="AlphaFoldDB" id="A0A6N7IP77"/>
<dbReference type="OrthoDB" id="2756373at2"/>
<gene>
    <name evidence="2" type="ORF">GFC01_05860</name>
</gene>
<organism evidence="2 3">
    <name type="scientific">Desulfofundulus thermobenzoicus</name>
    <dbReference type="NCBI Taxonomy" id="29376"/>
    <lineage>
        <taxon>Bacteria</taxon>
        <taxon>Bacillati</taxon>
        <taxon>Bacillota</taxon>
        <taxon>Clostridia</taxon>
        <taxon>Eubacteriales</taxon>
        <taxon>Peptococcaceae</taxon>
        <taxon>Desulfofundulus</taxon>
    </lineage>
</organism>
<keyword evidence="3" id="KW-1185">Reference proteome</keyword>
<dbReference type="EMBL" id="WHYR01000012">
    <property type="protein sequence ID" value="MQL51794.1"/>
    <property type="molecule type" value="Genomic_DNA"/>
</dbReference>
<reference evidence="2 3" key="1">
    <citation type="submission" date="2019-10" db="EMBL/GenBank/DDBJ databases">
        <title>Comparative genomics of sulfur disproportionating microorganisms.</title>
        <authorList>
            <person name="Ward L.M."/>
            <person name="Bertran E."/>
            <person name="Johnston D."/>
        </authorList>
    </citation>
    <scope>NUCLEOTIDE SEQUENCE [LARGE SCALE GENOMIC DNA]</scope>
    <source>
        <strain evidence="2 3">DSM 14055</strain>
    </source>
</reference>